<keyword evidence="3" id="KW-1185">Reference proteome</keyword>
<evidence type="ECO:0000313" key="2">
    <source>
        <dbReference type="EMBL" id="MDQ1028075.1"/>
    </source>
</evidence>
<dbReference type="Pfam" id="PF04149">
    <property type="entry name" value="DUF397"/>
    <property type="match status" value="1"/>
</dbReference>
<organism evidence="2 3">
    <name type="scientific">Streptomyces umbrinus</name>
    <dbReference type="NCBI Taxonomy" id="67370"/>
    <lineage>
        <taxon>Bacteria</taxon>
        <taxon>Bacillati</taxon>
        <taxon>Actinomycetota</taxon>
        <taxon>Actinomycetes</taxon>
        <taxon>Kitasatosporales</taxon>
        <taxon>Streptomycetaceae</taxon>
        <taxon>Streptomyces</taxon>
        <taxon>Streptomyces phaeochromogenes group</taxon>
    </lineage>
</organism>
<proteinExistence type="predicted"/>
<comment type="caution">
    <text evidence="2">The sequence shown here is derived from an EMBL/GenBank/DDBJ whole genome shotgun (WGS) entry which is preliminary data.</text>
</comment>
<dbReference type="Proteomes" id="UP001230328">
    <property type="component" value="Unassembled WGS sequence"/>
</dbReference>
<feature type="domain" description="DUF397" evidence="1">
    <location>
        <begin position="25"/>
        <end position="80"/>
    </location>
</feature>
<dbReference type="RefSeq" id="WP_307523342.1">
    <property type="nucleotide sequence ID" value="NZ_JAUSZI010000002.1"/>
</dbReference>
<accession>A0ABU0SWY8</accession>
<reference evidence="2 3" key="1">
    <citation type="submission" date="2023-07" db="EMBL/GenBank/DDBJ databases">
        <title>Comparative genomics of wheat-associated soil bacteria to identify genetic determinants of phenazine resistance.</title>
        <authorList>
            <person name="Mouncey N."/>
        </authorList>
    </citation>
    <scope>NUCLEOTIDE SEQUENCE [LARGE SCALE GENOMIC DNA]</scope>
    <source>
        <strain evidence="2 3">V2I4</strain>
    </source>
</reference>
<name>A0ABU0SWY8_9ACTN</name>
<evidence type="ECO:0000313" key="3">
    <source>
        <dbReference type="Proteomes" id="UP001230328"/>
    </source>
</evidence>
<protein>
    <recommendedName>
        <fullName evidence="1">DUF397 domain-containing protein</fullName>
    </recommendedName>
</protein>
<sequence>MTPVIQWQKSSFSDGEDAPNCVEMATWQKSSYSGPEDAPNCVEVAARQSTRTLLLRESDEPDTVIAATGAGLAALIRHLRP</sequence>
<gene>
    <name evidence="2" type="ORF">QF035_005657</name>
</gene>
<evidence type="ECO:0000259" key="1">
    <source>
        <dbReference type="Pfam" id="PF04149"/>
    </source>
</evidence>
<dbReference type="InterPro" id="IPR007278">
    <property type="entry name" value="DUF397"/>
</dbReference>
<dbReference type="EMBL" id="JAUSZI010000002">
    <property type="protein sequence ID" value="MDQ1028075.1"/>
    <property type="molecule type" value="Genomic_DNA"/>
</dbReference>